<dbReference type="RefSeq" id="WP_141374241.1">
    <property type="nucleotide sequence ID" value="NZ_BAPL01000016.1"/>
</dbReference>
<dbReference type="InterPro" id="IPR033479">
    <property type="entry name" value="dCache_1"/>
</dbReference>
<keyword evidence="3 7" id="KW-0812">Transmembrane</keyword>
<organism evidence="9 10">
    <name type="scientific">Acetobacter peroxydans</name>
    <dbReference type="NCBI Taxonomy" id="104098"/>
    <lineage>
        <taxon>Bacteria</taxon>
        <taxon>Pseudomonadati</taxon>
        <taxon>Pseudomonadota</taxon>
        <taxon>Alphaproteobacteria</taxon>
        <taxon>Acetobacterales</taxon>
        <taxon>Acetobacteraceae</taxon>
        <taxon>Acetobacter</taxon>
    </lineage>
</organism>
<feature type="domain" description="Guanylate cyclase" evidence="8">
    <location>
        <begin position="593"/>
        <end position="723"/>
    </location>
</feature>
<evidence type="ECO:0000256" key="7">
    <source>
        <dbReference type="SAM" id="Phobius"/>
    </source>
</evidence>
<dbReference type="SUPFAM" id="SSF55073">
    <property type="entry name" value="Nucleotide cyclase"/>
    <property type="match status" value="1"/>
</dbReference>
<keyword evidence="5 7" id="KW-0472">Membrane</keyword>
<evidence type="ECO:0000256" key="2">
    <source>
        <dbReference type="ARBA" id="ARBA00022475"/>
    </source>
</evidence>
<evidence type="ECO:0000256" key="6">
    <source>
        <dbReference type="SAM" id="Coils"/>
    </source>
</evidence>
<reference evidence="9 10" key="1">
    <citation type="submission" date="2019-06" db="EMBL/GenBank/DDBJ databases">
        <title>Whole genome shotgun sequence of Acetobacter peroxydans NBRC 13755.</title>
        <authorList>
            <person name="Hosoyama A."/>
            <person name="Uohara A."/>
            <person name="Ohji S."/>
            <person name="Ichikawa N."/>
        </authorList>
    </citation>
    <scope>NUCLEOTIDE SEQUENCE [LARGE SCALE GENOMIC DNA]</scope>
    <source>
        <strain evidence="9 10">NBRC 13755</strain>
    </source>
</reference>
<accession>A0A4Y3TTH0</accession>
<keyword evidence="10" id="KW-1185">Reference proteome</keyword>
<dbReference type="AlphaFoldDB" id="A0A4Y3TTH0"/>
<dbReference type="GO" id="GO:0005886">
    <property type="term" value="C:plasma membrane"/>
    <property type="evidence" value="ECO:0007669"/>
    <property type="project" value="UniProtKB-SubCell"/>
</dbReference>
<dbReference type="PANTHER" id="PTHR45655:SF13">
    <property type="entry name" value="SOLUBLE GUANYLATE CYCLASE GCY-32-RELATED"/>
    <property type="match status" value="1"/>
</dbReference>
<evidence type="ECO:0000313" key="10">
    <source>
        <dbReference type="Proteomes" id="UP000317730"/>
    </source>
</evidence>
<evidence type="ECO:0000256" key="3">
    <source>
        <dbReference type="ARBA" id="ARBA00022692"/>
    </source>
</evidence>
<dbReference type="InterPro" id="IPR029151">
    <property type="entry name" value="Sensor-like_sf"/>
</dbReference>
<evidence type="ECO:0000256" key="4">
    <source>
        <dbReference type="ARBA" id="ARBA00022989"/>
    </source>
</evidence>
<keyword evidence="4 7" id="KW-1133">Transmembrane helix</keyword>
<sequence>MSSEEIIDPTAQNEVGMRKALFHLALPFGLTILAVGAIAWVGLSSYRTTREGVTRLTQQLVEAVQSYIVQEVGDYILPAAAGNQIASGMIEHAPVQVQDKVFYSYAGTMLRKIPQLQSFYLGGEDGSLRLVTRSSDPDLLDHEVLIVKNGHEYFHHELYNLKGQKVSEHDEDAGTYNLHTRPWFTSTKGSSEIKWTQPYLFADSKQFVMTSSLRFKGADGNELVFATNISLNELSSYLDHIKIGQTGSAMIVDSQGRIMAGRNLDQKARAAHWNPDNMRIDPKDEPVFALGYDHYRVQGFGVHSVTWNGRRYIVMASALPRYSQGWVLLIAVPEKDMASFAQQSSRQSLQFAGIIIVFSALLGGLFIRQVRRTDRGVRALQQQEQQVEQESAAARQVAVSPGLFDPTIEPLVLTEQLALVTDCRRASLWRFLHDGAAMVCEDSYDHQQDTHTGGFEMGRAELNSFFSAIDEGTSFTVINAAADERTSRFERLVMREIGTTMLAVFPVHGPRGIAGMVALENPRVLEHQQYFVDIVSAVAGMRFAAMGGGEKDPSQHGNPLITQASRTLPPLLTDNMLMHTAGMGGLTGANVYNAVAVLIISFSDPEVEGAQETEALISLIDQLATHVQSIALEQQLFAVEVAGHRMICMAGCGKEEDPTALSRLADAALKMRETFMGALAAVDLEPVFTMGMDYGPAFGGLVGQAPQVFNLWGQTVSLAELMAEGASDPGVIQVTERVYATLRDRYLFRSRGTFFTPHLGLGRAYTLAASR</sequence>
<name>A0A4Y3TTH0_9PROT</name>
<evidence type="ECO:0000256" key="5">
    <source>
        <dbReference type="ARBA" id="ARBA00023136"/>
    </source>
</evidence>
<dbReference type="PANTHER" id="PTHR45655">
    <property type="entry name" value="GUANYLATE CYCLASE SOLUBLE SUBUNIT BETA-2"/>
    <property type="match status" value="1"/>
</dbReference>
<dbReference type="Proteomes" id="UP000317730">
    <property type="component" value="Unassembled WGS sequence"/>
</dbReference>
<dbReference type="Gene3D" id="3.30.450.20">
    <property type="entry name" value="PAS domain"/>
    <property type="match status" value="2"/>
</dbReference>
<dbReference type="CDD" id="cd12912">
    <property type="entry name" value="PDC2_MCP_like"/>
    <property type="match status" value="1"/>
</dbReference>
<comment type="subcellular location">
    <subcellularLocation>
        <location evidence="1">Cell membrane</location>
        <topology evidence="1">Multi-pass membrane protein</topology>
    </subcellularLocation>
</comment>
<dbReference type="Pfam" id="PF02743">
    <property type="entry name" value="dCache_1"/>
    <property type="match status" value="1"/>
</dbReference>
<dbReference type="SUPFAM" id="SSF103190">
    <property type="entry name" value="Sensory domain-like"/>
    <property type="match status" value="1"/>
</dbReference>
<dbReference type="GO" id="GO:0004016">
    <property type="term" value="F:adenylate cyclase activity"/>
    <property type="evidence" value="ECO:0007669"/>
    <property type="project" value="UniProtKB-ARBA"/>
</dbReference>
<feature type="transmembrane region" description="Helical" evidence="7">
    <location>
        <begin position="21"/>
        <end position="43"/>
    </location>
</feature>
<dbReference type="Pfam" id="PF00211">
    <property type="entry name" value="Guanylate_cyc"/>
    <property type="match status" value="1"/>
</dbReference>
<gene>
    <name evidence="9" type="ORF">APE01nite_00670</name>
</gene>
<protein>
    <recommendedName>
        <fullName evidence="8">Guanylate cyclase domain-containing protein</fullName>
    </recommendedName>
</protein>
<dbReference type="Gene3D" id="3.30.70.1230">
    <property type="entry name" value="Nucleotide cyclase"/>
    <property type="match status" value="1"/>
</dbReference>
<evidence type="ECO:0000313" key="9">
    <source>
        <dbReference type="EMBL" id="GEB84270.1"/>
    </source>
</evidence>
<dbReference type="EMBL" id="BJMV01000001">
    <property type="protein sequence ID" value="GEB84270.1"/>
    <property type="molecule type" value="Genomic_DNA"/>
</dbReference>
<dbReference type="GO" id="GO:0009190">
    <property type="term" value="P:cyclic nucleotide biosynthetic process"/>
    <property type="evidence" value="ECO:0007669"/>
    <property type="project" value="InterPro"/>
</dbReference>
<proteinExistence type="predicted"/>
<dbReference type="SMART" id="SM00044">
    <property type="entry name" value="CYCc"/>
    <property type="match status" value="1"/>
</dbReference>
<dbReference type="InterPro" id="IPR001054">
    <property type="entry name" value="A/G_cyclase"/>
</dbReference>
<comment type="caution">
    <text evidence="9">The sequence shown here is derived from an EMBL/GenBank/DDBJ whole genome shotgun (WGS) entry which is preliminary data.</text>
</comment>
<evidence type="ECO:0000259" key="8">
    <source>
        <dbReference type="PROSITE" id="PS50125"/>
    </source>
</evidence>
<dbReference type="GO" id="GO:0035556">
    <property type="term" value="P:intracellular signal transduction"/>
    <property type="evidence" value="ECO:0007669"/>
    <property type="project" value="InterPro"/>
</dbReference>
<dbReference type="PROSITE" id="PS50125">
    <property type="entry name" value="GUANYLATE_CYCLASE_2"/>
    <property type="match status" value="1"/>
</dbReference>
<keyword evidence="2" id="KW-1003">Cell membrane</keyword>
<keyword evidence="6" id="KW-0175">Coiled coil</keyword>
<evidence type="ECO:0000256" key="1">
    <source>
        <dbReference type="ARBA" id="ARBA00004651"/>
    </source>
</evidence>
<feature type="coiled-coil region" evidence="6">
    <location>
        <begin position="370"/>
        <end position="397"/>
    </location>
</feature>
<dbReference type="InterPro" id="IPR029787">
    <property type="entry name" value="Nucleotide_cyclase"/>
</dbReference>
<dbReference type="OrthoDB" id="7293398at2"/>